<organism evidence="1 2">
    <name type="scientific">Alkalithermobacter paradoxus</name>
    <dbReference type="NCBI Taxonomy" id="29349"/>
    <lineage>
        <taxon>Bacteria</taxon>
        <taxon>Bacillati</taxon>
        <taxon>Bacillota</taxon>
        <taxon>Clostridia</taxon>
        <taxon>Peptostreptococcales</taxon>
        <taxon>Tepidibacteraceae</taxon>
        <taxon>Alkalithermobacter</taxon>
    </lineage>
</organism>
<dbReference type="Proteomes" id="UP000190140">
    <property type="component" value="Unassembled WGS sequence"/>
</dbReference>
<gene>
    <name evidence="1" type="ORF">CLOTH_07890</name>
</gene>
<dbReference type="EMBL" id="MZGW01000002">
    <property type="protein sequence ID" value="OPJ56385.1"/>
    <property type="molecule type" value="Genomic_DNA"/>
</dbReference>
<reference evidence="1 2" key="1">
    <citation type="submission" date="2017-03" db="EMBL/GenBank/DDBJ databases">
        <title>Genome sequence of Clostridium thermoalcaliphilum DSM 7309.</title>
        <authorList>
            <person name="Poehlein A."/>
            <person name="Daniel R."/>
        </authorList>
    </citation>
    <scope>NUCLEOTIDE SEQUENCE [LARGE SCALE GENOMIC DNA]</scope>
    <source>
        <strain evidence="1 2">DSM 7309</strain>
    </source>
</reference>
<evidence type="ECO:0000313" key="2">
    <source>
        <dbReference type="Proteomes" id="UP000190140"/>
    </source>
</evidence>
<dbReference type="OrthoDB" id="9994546at2"/>
<dbReference type="RefSeq" id="WP_079411431.1">
    <property type="nucleotide sequence ID" value="NZ_MZGW01000002.1"/>
</dbReference>
<protein>
    <submittedName>
        <fullName evidence="1">Uncharacterized protein</fullName>
    </submittedName>
</protein>
<sequence length="121" mass="15034">MYNYYYDNYLQHCKKRYEAMCPSVYREIAPIVVRVCMEDDNNIYVFPNEKAVDDMVEKVCKYYDEQNKTRDDYDGDDEYRRRRRGIFGDFVRFLILRNLFDRRRRCFGRRPFGGYGYYDCY</sequence>
<name>A0A1V4I9T5_9FIRM</name>
<comment type="caution">
    <text evidence="1">The sequence shown here is derived from an EMBL/GenBank/DDBJ whole genome shotgun (WGS) entry which is preliminary data.</text>
</comment>
<evidence type="ECO:0000313" key="1">
    <source>
        <dbReference type="EMBL" id="OPJ56385.1"/>
    </source>
</evidence>
<dbReference type="STRING" id="29349.CLOTH_07890"/>
<proteinExistence type="predicted"/>
<dbReference type="AlphaFoldDB" id="A0A1V4I9T5"/>
<accession>A0A1V4I9T5</accession>
<keyword evidence="2" id="KW-1185">Reference proteome</keyword>